<evidence type="ECO:0000313" key="6">
    <source>
        <dbReference type="Proteomes" id="UP000694844"/>
    </source>
</evidence>
<evidence type="ECO:0000256" key="2">
    <source>
        <dbReference type="ARBA" id="ARBA00023043"/>
    </source>
</evidence>
<feature type="repeat" description="ANK" evidence="3">
    <location>
        <begin position="851"/>
        <end position="883"/>
    </location>
</feature>
<gene>
    <name evidence="7" type="primary">LOC111102161</name>
</gene>
<dbReference type="Pfam" id="PF20720">
    <property type="entry name" value="nSTAND3"/>
    <property type="match status" value="1"/>
</dbReference>
<keyword evidence="6" id="KW-1185">Reference proteome</keyword>
<dbReference type="SMART" id="SM00248">
    <property type="entry name" value="ANK"/>
    <property type="match status" value="11"/>
</dbReference>
<sequence>MATISYAATEEMSNINRVSRLLMDPCTDQLRDLLRFYIPPANFNTIIQTVKSRLPRLTEPQRKLILPNYGVYSGNYDDMDISLLYILLRNFCGIQAHNKGWGNAPDSADRSVSANIERLRLARNRCGHSTGGMSNAEFNQVWSEIRATVVDLDKILGIGNKYQKAVDFIKNDTMDPVRDRHFGDQLLEQITETENIKKDVHSLQRKTEENDEQVIEVKQRMKKLERSQQNIHERYIPLNIQEQHKTILESWLKCDKPFHEIHSFPDILDKVQSHPITTIIGGPGSGKTTTARHLALRLQNDFEFEIVPVDDFTEIKQYGHPKCKLVFILDDVIGVFGVEYEKLRNLETYRESILNALGERSKILFTCRKAVYNEAANLKSFVLDKIYLFDLEDSNNQLNAEDRKQILNNHCKQNDLSLKPDELPNVSSTVGCMMYPLLCKLFCSISEYQALGKEFFENPYVCIRKEMDYLQGHKKIQYASLIICMFCQNGITEKMMTKEDSRFMAIKEKVFENCRVIGRNSEIKDSLDHMINTFTIRTDKRYSLIHDSVYEVLAFHYGNQNQEDMLVYMSSSFVAKKFSIIDTSDDPGDLHIKIHKEHYSAFAKRLVRDLKESELYDVFMNKTLKIKCIYCAFIDELRKLSYPEIKTTFFEKKENLSEILAKTDKMRFSQESKTGFVGDWARHSLLVGGFQGKSHFRTINWVVSFGHSQLLQFLFDQVTKHGESIRRVLGWEVQGGSGNSYISDLDEQMRHLILSCYSGDVEVVKLLLKHCDIECINGSNYTNFTYDTPLVTASRLGHIDIADLLIKGGADCNKSEEDGANPLCYASDAGHVHIVELLIEGGADCNRIGENGATPLCYASGAGHVEIVDLLIKGGADCNKSSEYGTTPLCEALGAGHVEVADLLIKSGADCNSIGNYGTNPLCEALRAGPVDIVDLLIKNGADLNESFKNGATPLCEALHAGHVDIADLLIKGGADCNKRGVYGTTPLCEASSGGYVDIVDLLIKSGADCNKIGKYGTTPLCEALRAGHVDIVALLIKGGADCNKSGEFFTSLAGHVDIMGFLIKGDADCNKCGEYGATPICKSSFTDIVDLLIKGDAHCNKSVVYDTTALCIASRAGHVNIVDFLIKKPIDCNTSGEDGITPFCEALRAGHVDIVDLLIKRGADCNKIDKYGTTPLCEALRVVTLEQHDIEVQRHHVLLTAK</sequence>
<keyword evidence="2 3" id="KW-0040">ANK repeat</keyword>
<dbReference type="SUPFAM" id="SSF48403">
    <property type="entry name" value="Ankyrin repeat"/>
    <property type="match status" value="2"/>
</dbReference>
<feature type="repeat" description="ANK" evidence="3">
    <location>
        <begin position="1016"/>
        <end position="1048"/>
    </location>
</feature>
<proteinExistence type="predicted"/>
<dbReference type="PRINTS" id="PR01415">
    <property type="entry name" value="ANKYRIN"/>
</dbReference>
<dbReference type="OrthoDB" id="7464126at2759"/>
<dbReference type="Pfam" id="PF13637">
    <property type="entry name" value="Ank_4"/>
    <property type="match status" value="1"/>
</dbReference>
<dbReference type="Pfam" id="PF12796">
    <property type="entry name" value="Ank_2"/>
    <property type="match status" value="4"/>
</dbReference>
<dbReference type="GO" id="GO:0045087">
    <property type="term" value="P:innate immune response"/>
    <property type="evidence" value="ECO:0007669"/>
    <property type="project" value="TreeGrafter"/>
</dbReference>
<dbReference type="GeneID" id="111102161"/>
<protein>
    <submittedName>
        <fullName evidence="7">Uncharacterized protein LOC111102161</fullName>
    </submittedName>
</protein>
<dbReference type="KEGG" id="cvn:111102161"/>
<dbReference type="Proteomes" id="UP000694844">
    <property type="component" value="Chromosome 6"/>
</dbReference>
<evidence type="ECO:0000259" key="4">
    <source>
        <dbReference type="Pfam" id="PF18738"/>
    </source>
</evidence>
<dbReference type="InterPro" id="IPR051631">
    <property type="entry name" value="Ankyrin-KH/SAM_domain"/>
</dbReference>
<dbReference type="InterPro" id="IPR049050">
    <property type="entry name" value="nSTAND3"/>
</dbReference>
<dbReference type="Pfam" id="PF00023">
    <property type="entry name" value="Ank"/>
    <property type="match status" value="1"/>
</dbReference>
<evidence type="ECO:0000259" key="5">
    <source>
        <dbReference type="Pfam" id="PF20720"/>
    </source>
</evidence>
<dbReference type="InterPro" id="IPR041249">
    <property type="entry name" value="HEPN_DZIP3"/>
</dbReference>
<dbReference type="Gene3D" id="3.40.50.300">
    <property type="entry name" value="P-loop containing nucleotide triphosphate hydrolases"/>
    <property type="match status" value="1"/>
</dbReference>
<dbReference type="Gene3D" id="1.25.40.20">
    <property type="entry name" value="Ankyrin repeat-containing domain"/>
    <property type="match status" value="2"/>
</dbReference>
<dbReference type="GO" id="GO:0005737">
    <property type="term" value="C:cytoplasm"/>
    <property type="evidence" value="ECO:0007669"/>
    <property type="project" value="TreeGrafter"/>
</dbReference>
<dbReference type="PANTHER" id="PTHR23206:SF7">
    <property type="entry name" value="PROTEIN KINASE DOMAIN-CONTAINING PROTEIN"/>
    <property type="match status" value="1"/>
</dbReference>
<feature type="domain" description="DZIP3-like HEPN" evidence="4">
    <location>
        <begin position="56"/>
        <end position="181"/>
    </location>
</feature>
<feature type="repeat" description="ANK" evidence="3">
    <location>
        <begin position="950"/>
        <end position="982"/>
    </location>
</feature>
<keyword evidence="1" id="KW-0677">Repeat</keyword>
<dbReference type="PANTHER" id="PTHR23206">
    <property type="entry name" value="MASK PROTEIN"/>
    <property type="match status" value="1"/>
</dbReference>
<feature type="repeat" description="ANK" evidence="3">
    <location>
        <begin position="983"/>
        <end position="1015"/>
    </location>
</feature>
<dbReference type="InterPro" id="IPR036770">
    <property type="entry name" value="Ankyrin_rpt-contain_sf"/>
</dbReference>
<name>A0A8B8AH67_CRAVI</name>
<feature type="repeat" description="ANK" evidence="3">
    <location>
        <begin position="884"/>
        <end position="916"/>
    </location>
</feature>
<evidence type="ECO:0000256" key="1">
    <source>
        <dbReference type="ARBA" id="ARBA00022737"/>
    </source>
</evidence>
<feature type="repeat" description="ANK" evidence="3">
    <location>
        <begin position="785"/>
        <end position="817"/>
    </location>
</feature>
<dbReference type="RefSeq" id="XP_022290520.1">
    <property type="nucleotide sequence ID" value="XM_022434812.1"/>
</dbReference>
<accession>A0A8B8AH67</accession>
<evidence type="ECO:0000256" key="3">
    <source>
        <dbReference type="PROSITE-ProRule" id="PRU00023"/>
    </source>
</evidence>
<organism evidence="6 7">
    <name type="scientific">Crassostrea virginica</name>
    <name type="common">Eastern oyster</name>
    <dbReference type="NCBI Taxonomy" id="6565"/>
    <lineage>
        <taxon>Eukaryota</taxon>
        <taxon>Metazoa</taxon>
        <taxon>Spiralia</taxon>
        <taxon>Lophotrochozoa</taxon>
        <taxon>Mollusca</taxon>
        <taxon>Bivalvia</taxon>
        <taxon>Autobranchia</taxon>
        <taxon>Pteriomorphia</taxon>
        <taxon>Ostreida</taxon>
        <taxon>Ostreoidea</taxon>
        <taxon>Ostreidae</taxon>
        <taxon>Crassostrea</taxon>
    </lineage>
</organism>
<dbReference type="PROSITE" id="PS50088">
    <property type="entry name" value="ANK_REPEAT"/>
    <property type="match status" value="9"/>
</dbReference>
<dbReference type="InterPro" id="IPR027417">
    <property type="entry name" value="P-loop_NTPase"/>
</dbReference>
<evidence type="ECO:0000313" key="7">
    <source>
        <dbReference type="RefSeq" id="XP_022290520.1"/>
    </source>
</evidence>
<dbReference type="SUPFAM" id="SSF52540">
    <property type="entry name" value="P-loop containing nucleoside triphosphate hydrolases"/>
    <property type="match status" value="1"/>
</dbReference>
<dbReference type="InterPro" id="IPR002110">
    <property type="entry name" value="Ankyrin_rpt"/>
</dbReference>
<dbReference type="PROSITE" id="PS50297">
    <property type="entry name" value="ANK_REP_REGION"/>
    <property type="match status" value="9"/>
</dbReference>
<dbReference type="AlphaFoldDB" id="A0A8B8AH67"/>
<reference evidence="7" key="1">
    <citation type="submission" date="2025-08" db="UniProtKB">
        <authorList>
            <consortium name="RefSeq"/>
        </authorList>
    </citation>
    <scope>IDENTIFICATION</scope>
    <source>
        <tissue evidence="7">Whole sample</tissue>
    </source>
</reference>
<feature type="repeat" description="ANK" evidence="3">
    <location>
        <begin position="917"/>
        <end position="949"/>
    </location>
</feature>
<feature type="domain" description="Novel STAND NTPase 3" evidence="5">
    <location>
        <begin position="258"/>
        <end position="412"/>
    </location>
</feature>
<dbReference type="Pfam" id="PF18738">
    <property type="entry name" value="HEPN_DZIP3"/>
    <property type="match status" value="1"/>
</dbReference>
<feature type="repeat" description="ANK" evidence="3">
    <location>
        <begin position="818"/>
        <end position="850"/>
    </location>
</feature>
<feature type="repeat" description="ANK" evidence="3">
    <location>
        <begin position="1139"/>
        <end position="1171"/>
    </location>
</feature>